<keyword evidence="1" id="KW-0812">Transmembrane</keyword>
<dbReference type="SUPFAM" id="SSF48371">
    <property type="entry name" value="ARM repeat"/>
    <property type="match status" value="1"/>
</dbReference>
<sequence length="459" mass="52027">MQAFPLGFAMAEMALPLNRLNRYDRHNHSQIPKSNRLLALAVSRQCKFERAVLSRIQSMQHPKESHIRPIRTTAILLCLLLLLAVGFSAMAMWYWLPGRIDTLLLTAPESEIAERMEYSLRHSSTPYQDLARWMASDRAIVALEAANQMQSRIDQLQGEPGLAIADQAYRLAQALKEELPNYPQQTRSRVHLMASQMSNWDLGTFSAKQGPFLIVLEDVIRDSRPSATSVDLAASDQMMQNYLRSEQPSDATLENPPKIDRVGDIDLSGGLPWKQQSIPGDAQRKVAAQPPKQEIVYDDTEVLPANRRVTIDKPLKLPTLAEQPKQLPPGLHASDPLPDFSHLTSLEIMWKLHLQNTRMVKHARETLIARNFNADDLELATRLTHPDVAQRLQLVRELPLLARSDRTQWLYYMTKDPDEGVRYNAAAALLTSTDPRLLRRLKADMATDPSPRVQALIRR</sequence>
<feature type="transmembrane region" description="Helical" evidence="1">
    <location>
        <begin position="73"/>
        <end position="96"/>
    </location>
</feature>
<dbReference type="AlphaFoldDB" id="A0A518CCJ9"/>
<organism evidence="2 3">
    <name type="scientific">Bremerella volcania</name>
    <dbReference type="NCBI Taxonomy" id="2527984"/>
    <lineage>
        <taxon>Bacteria</taxon>
        <taxon>Pseudomonadati</taxon>
        <taxon>Planctomycetota</taxon>
        <taxon>Planctomycetia</taxon>
        <taxon>Pirellulales</taxon>
        <taxon>Pirellulaceae</taxon>
        <taxon>Bremerella</taxon>
    </lineage>
</organism>
<evidence type="ECO:0000313" key="2">
    <source>
        <dbReference type="EMBL" id="QDU76953.1"/>
    </source>
</evidence>
<name>A0A518CCJ9_9BACT</name>
<dbReference type="EMBL" id="CP036289">
    <property type="protein sequence ID" value="QDU76953.1"/>
    <property type="molecule type" value="Genomic_DNA"/>
</dbReference>
<evidence type="ECO:0008006" key="4">
    <source>
        <dbReference type="Google" id="ProtNLM"/>
    </source>
</evidence>
<evidence type="ECO:0000313" key="3">
    <source>
        <dbReference type="Proteomes" id="UP000318626"/>
    </source>
</evidence>
<keyword evidence="1" id="KW-1133">Transmembrane helix</keyword>
<dbReference type="InterPro" id="IPR016024">
    <property type="entry name" value="ARM-type_fold"/>
</dbReference>
<dbReference type="Proteomes" id="UP000318626">
    <property type="component" value="Chromosome"/>
</dbReference>
<gene>
    <name evidence="2" type="ORF">Pan97_40110</name>
</gene>
<protein>
    <recommendedName>
        <fullName evidence="4">HEAT repeat protein</fullName>
    </recommendedName>
</protein>
<accession>A0A518CCJ9</accession>
<keyword evidence="3" id="KW-1185">Reference proteome</keyword>
<keyword evidence="1" id="KW-0472">Membrane</keyword>
<reference evidence="3" key="1">
    <citation type="submission" date="2019-02" db="EMBL/GenBank/DDBJ databases">
        <title>Deep-cultivation of Planctomycetes and their phenomic and genomic characterization uncovers novel biology.</title>
        <authorList>
            <person name="Wiegand S."/>
            <person name="Jogler M."/>
            <person name="Boedeker C."/>
            <person name="Pinto D."/>
            <person name="Vollmers J."/>
            <person name="Rivas-Marin E."/>
            <person name="Kohn T."/>
            <person name="Peeters S.H."/>
            <person name="Heuer A."/>
            <person name="Rast P."/>
            <person name="Oberbeckmann S."/>
            <person name="Bunk B."/>
            <person name="Jeske O."/>
            <person name="Meyerdierks A."/>
            <person name="Storesund J.E."/>
            <person name="Kallscheuer N."/>
            <person name="Luecker S."/>
            <person name="Lage O.M."/>
            <person name="Pohl T."/>
            <person name="Merkel B.J."/>
            <person name="Hornburger P."/>
            <person name="Mueller R.-W."/>
            <person name="Bruemmer F."/>
            <person name="Labrenz M."/>
            <person name="Spormann A.M."/>
            <person name="Op den Camp H."/>
            <person name="Overmann J."/>
            <person name="Amann R."/>
            <person name="Jetten M.S.M."/>
            <person name="Mascher T."/>
            <person name="Medema M.H."/>
            <person name="Devos D.P."/>
            <person name="Kaster A.-K."/>
            <person name="Ovreas L."/>
            <person name="Rohde M."/>
            <person name="Galperin M.Y."/>
            <person name="Jogler C."/>
        </authorList>
    </citation>
    <scope>NUCLEOTIDE SEQUENCE [LARGE SCALE GENOMIC DNA]</scope>
    <source>
        <strain evidence="3">Pan97</strain>
    </source>
</reference>
<evidence type="ECO:0000256" key="1">
    <source>
        <dbReference type="SAM" id="Phobius"/>
    </source>
</evidence>
<dbReference type="Gene3D" id="1.25.10.10">
    <property type="entry name" value="Leucine-rich Repeat Variant"/>
    <property type="match status" value="1"/>
</dbReference>
<dbReference type="InterPro" id="IPR011989">
    <property type="entry name" value="ARM-like"/>
</dbReference>
<dbReference type="Pfam" id="PF13646">
    <property type="entry name" value="HEAT_2"/>
    <property type="match status" value="1"/>
</dbReference>
<proteinExistence type="predicted"/>
<dbReference type="KEGG" id="bvo:Pan97_40110"/>